<dbReference type="EMBL" id="MU167272">
    <property type="protein sequence ID" value="KAG0145687.1"/>
    <property type="molecule type" value="Genomic_DNA"/>
</dbReference>
<evidence type="ECO:0000313" key="2">
    <source>
        <dbReference type="EMBL" id="KAG0145687.1"/>
    </source>
</evidence>
<feature type="compositionally biased region" description="Polar residues" evidence="1">
    <location>
        <begin position="188"/>
        <end position="206"/>
    </location>
</feature>
<feature type="region of interest" description="Disordered" evidence="1">
    <location>
        <begin position="188"/>
        <end position="242"/>
    </location>
</feature>
<name>A0A9P6TAX8_9BASI</name>
<gene>
    <name evidence="2" type="ORF">CROQUDRAFT_45436</name>
</gene>
<reference evidence="2" key="1">
    <citation type="submission" date="2013-11" db="EMBL/GenBank/DDBJ databases">
        <title>Genome sequence of the fusiform rust pathogen reveals effectors for host alternation and coevolution with pine.</title>
        <authorList>
            <consortium name="DOE Joint Genome Institute"/>
            <person name="Smith K."/>
            <person name="Pendleton A."/>
            <person name="Kubisiak T."/>
            <person name="Anderson C."/>
            <person name="Salamov A."/>
            <person name="Aerts A."/>
            <person name="Riley R."/>
            <person name="Clum A."/>
            <person name="Lindquist E."/>
            <person name="Ence D."/>
            <person name="Campbell M."/>
            <person name="Kronenberg Z."/>
            <person name="Feau N."/>
            <person name="Dhillon B."/>
            <person name="Hamelin R."/>
            <person name="Burleigh J."/>
            <person name="Smith J."/>
            <person name="Yandell M."/>
            <person name="Nelson C."/>
            <person name="Grigoriev I."/>
            <person name="Davis J."/>
        </authorList>
    </citation>
    <scope>NUCLEOTIDE SEQUENCE</scope>
    <source>
        <strain evidence="2">G11</strain>
    </source>
</reference>
<evidence type="ECO:0000313" key="3">
    <source>
        <dbReference type="Proteomes" id="UP000886653"/>
    </source>
</evidence>
<dbReference type="Proteomes" id="UP000886653">
    <property type="component" value="Unassembled WGS sequence"/>
</dbReference>
<dbReference type="AlphaFoldDB" id="A0A9P6TAX8"/>
<accession>A0A9P6TAX8</accession>
<evidence type="ECO:0000256" key="1">
    <source>
        <dbReference type="SAM" id="MobiDB-lite"/>
    </source>
</evidence>
<protein>
    <submittedName>
        <fullName evidence="2">Uncharacterized protein</fullName>
    </submittedName>
</protein>
<sequence>DYPTTKDWPQFKGEGEYNHLEFIKWVDLIIADLKMPEELVTAKLGLIYEGLARQWYLKVRSDMGPMSWPQWKIQIENRFGTDAWKHNMEEAFMRDTFNPSIHKSSLQWSLQKKKRIQAFDPDSSTKRIIEKILFRMDGTVRNAIKSLMGSHMTWDKFIEAFQDVCKDNNIMQKYKTSFVPRRQLFMSRQITSEKPNPSSTKAQPSTTEKKTGPRCPTCGITDPTHNWRTCKGKKRKPSMKLR</sequence>
<organism evidence="2 3">
    <name type="scientific">Cronartium quercuum f. sp. fusiforme G11</name>
    <dbReference type="NCBI Taxonomy" id="708437"/>
    <lineage>
        <taxon>Eukaryota</taxon>
        <taxon>Fungi</taxon>
        <taxon>Dikarya</taxon>
        <taxon>Basidiomycota</taxon>
        <taxon>Pucciniomycotina</taxon>
        <taxon>Pucciniomycetes</taxon>
        <taxon>Pucciniales</taxon>
        <taxon>Coleosporiaceae</taxon>
        <taxon>Cronartium</taxon>
    </lineage>
</organism>
<keyword evidence="3" id="KW-1185">Reference proteome</keyword>
<comment type="caution">
    <text evidence="2">The sequence shown here is derived from an EMBL/GenBank/DDBJ whole genome shotgun (WGS) entry which is preliminary data.</text>
</comment>
<proteinExistence type="predicted"/>
<feature type="compositionally biased region" description="Basic residues" evidence="1">
    <location>
        <begin position="228"/>
        <end position="242"/>
    </location>
</feature>
<feature type="non-terminal residue" evidence="2">
    <location>
        <position position="1"/>
    </location>
</feature>